<proteinExistence type="predicted"/>
<evidence type="ECO:0000313" key="2">
    <source>
        <dbReference type="Proteomes" id="UP000004995"/>
    </source>
</evidence>
<sequence>MTLCRSWHQAVRKHHKLKGNQVYIEPSLRSVRC</sequence>
<protein>
    <submittedName>
        <fullName evidence="1">Uncharacterized protein</fullName>
    </submittedName>
</protein>
<dbReference type="AlphaFoldDB" id="K3Y487"/>
<dbReference type="EMBL" id="AGNK02002555">
    <property type="status" value="NOT_ANNOTATED_CDS"/>
    <property type="molecule type" value="Genomic_DNA"/>
</dbReference>
<name>K3Y487_SETIT</name>
<dbReference type="Gramene" id="KQL10994">
    <property type="protein sequence ID" value="KQL10994"/>
    <property type="gene ID" value="SETIT_009025mg"/>
</dbReference>
<reference evidence="2" key="1">
    <citation type="journal article" date="2012" name="Nat. Biotechnol.">
        <title>Reference genome sequence of the model plant Setaria.</title>
        <authorList>
            <person name="Bennetzen J.L."/>
            <person name="Schmutz J."/>
            <person name="Wang H."/>
            <person name="Percifield R."/>
            <person name="Hawkins J."/>
            <person name="Pontaroli A.C."/>
            <person name="Estep M."/>
            <person name="Feng L."/>
            <person name="Vaughn J.N."/>
            <person name="Grimwood J."/>
            <person name="Jenkins J."/>
            <person name="Barry K."/>
            <person name="Lindquist E."/>
            <person name="Hellsten U."/>
            <person name="Deshpande S."/>
            <person name="Wang X."/>
            <person name="Wu X."/>
            <person name="Mitros T."/>
            <person name="Triplett J."/>
            <person name="Yang X."/>
            <person name="Ye C.Y."/>
            <person name="Mauro-Herrera M."/>
            <person name="Wang L."/>
            <person name="Li P."/>
            <person name="Sharma M."/>
            <person name="Sharma R."/>
            <person name="Ronald P.C."/>
            <person name="Panaud O."/>
            <person name="Kellogg E.A."/>
            <person name="Brutnell T.P."/>
            <person name="Doust A.N."/>
            <person name="Tuskan G.A."/>
            <person name="Rokhsar D."/>
            <person name="Devos K.M."/>
        </authorList>
    </citation>
    <scope>NUCLEOTIDE SEQUENCE [LARGE SCALE GENOMIC DNA]</scope>
    <source>
        <strain evidence="2">cv. Yugu1</strain>
    </source>
</reference>
<dbReference type="HOGENOM" id="CLU_3385631_0_0_1"/>
<dbReference type="Proteomes" id="UP000004995">
    <property type="component" value="Unassembled WGS sequence"/>
</dbReference>
<accession>K3Y487</accession>
<evidence type="ECO:0000313" key="1">
    <source>
        <dbReference type="EnsemblPlants" id="KQL10994"/>
    </source>
</evidence>
<dbReference type="InParanoid" id="K3Y487"/>
<keyword evidence="2" id="KW-1185">Reference proteome</keyword>
<reference evidence="1" key="2">
    <citation type="submission" date="2018-08" db="UniProtKB">
        <authorList>
            <consortium name="EnsemblPlants"/>
        </authorList>
    </citation>
    <scope>IDENTIFICATION</scope>
    <source>
        <strain evidence="1">Yugu1</strain>
    </source>
</reference>
<organism evidence="1 2">
    <name type="scientific">Setaria italica</name>
    <name type="common">Foxtail millet</name>
    <name type="synonym">Panicum italicum</name>
    <dbReference type="NCBI Taxonomy" id="4555"/>
    <lineage>
        <taxon>Eukaryota</taxon>
        <taxon>Viridiplantae</taxon>
        <taxon>Streptophyta</taxon>
        <taxon>Embryophyta</taxon>
        <taxon>Tracheophyta</taxon>
        <taxon>Spermatophyta</taxon>
        <taxon>Magnoliopsida</taxon>
        <taxon>Liliopsida</taxon>
        <taxon>Poales</taxon>
        <taxon>Poaceae</taxon>
        <taxon>PACMAD clade</taxon>
        <taxon>Panicoideae</taxon>
        <taxon>Panicodae</taxon>
        <taxon>Paniceae</taxon>
        <taxon>Cenchrinae</taxon>
        <taxon>Setaria</taxon>
    </lineage>
</organism>
<dbReference type="EnsemblPlants" id="KQL10994">
    <property type="protein sequence ID" value="KQL10994"/>
    <property type="gene ID" value="SETIT_009025mg"/>
</dbReference>